<dbReference type="Proteomes" id="UP001320119">
    <property type="component" value="Chromosome"/>
</dbReference>
<dbReference type="PROSITE" id="PS50110">
    <property type="entry name" value="RESPONSE_REGULATORY"/>
    <property type="match status" value="1"/>
</dbReference>
<dbReference type="PANTHER" id="PTHR43047:SF9">
    <property type="entry name" value="HISTIDINE KINASE"/>
    <property type="match status" value="1"/>
</dbReference>
<evidence type="ECO:0000259" key="10">
    <source>
        <dbReference type="PROSITE" id="PS50110"/>
    </source>
</evidence>
<evidence type="ECO:0000256" key="3">
    <source>
        <dbReference type="ARBA" id="ARBA00012438"/>
    </source>
</evidence>
<dbReference type="FunFam" id="3.30.565.10:FF:000049">
    <property type="entry name" value="Two-component sensor histidine kinase"/>
    <property type="match status" value="1"/>
</dbReference>
<dbReference type="SMART" id="SM00387">
    <property type="entry name" value="HATPase_c"/>
    <property type="match status" value="1"/>
</dbReference>
<feature type="transmembrane region" description="Helical" evidence="8">
    <location>
        <begin position="166"/>
        <end position="184"/>
    </location>
</feature>
<dbReference type="SMART" id="SM00304">
    <property type="entry name" value="HAMP"/>
    <property type="match status" value="1"/>
</dbReference>
<dbReference type="PANTHER" id="PTHR43047">
    <property type="entry name" value="TWO-COMPONENT HISTIDINE PROTEIN KINASE"/>
    <property type="match status" value="1"/>
</dbReference>
<gene>
    <name evidence="12" type="ORF">MARGE09_P2034</name>
</gene>
<keyword evidence="5" id="KW-0808">Transferase</keyword>
<dbReference type="PRINTS" id="PR00344">
    <property type="entry name" value="BCTRLSENSOR"/>
</dbReference>
<reference evidence="12 13" key="1">
    <citation type="journal article" date="2022" name="IScience">
        <title>An ultrasensitive nanofiber-based assay for enzymatic hydrolysis and deep-sea microbial degradation of cellulose.</title>
        <authorList>
            <person name="Tsudome M."/>
            <person name="Tachioka M."/>
            <person name="Miyazaki M."/>
            <person name="Uchimura K."/>
            <person name="Tsuda M."/>
            <person name="Takaki Y."/>
            <person name="Deguchi S."/>
        </authorList>
    </citation>
    <scope>NUCLEOTIDE SEQUENCE [LARGE SCALE GENOMIC DNA]</scope>
    <source>
        <strain evidence="12 13">GE09</strain>
    </source>
</reference>
<proteinExistence type="predicted"/>
<evidence type="ECO:0000256" key="4">
    <source>
        <dbReference type="ARBA" id="ARBA00022553"/>
    </source>
</evidence>
<dbReference type="SUPFAM" id="SSF52172">
    <property type="entry name" value="CheY-like"/>
    <property type="match status" value="1"/>
</dbReference>
<keyword evidence="6" id="KW-0418">Kinase</keyword>
<evidence type="ECO:0000313" key="12">
    <source>
        <dbReference type="EMBL" id="BCD97833.1"/>
    </source>
</evidence>
<dbReference type="SMART" id="SM00388">
    <property type="entry name" value="HisKA"/>
    <property type="match status" value="1"/>
</dbReference>
<dbReference type="PROSITE" id="PS50109">
    <property type="entry name" value="HIS_KIN"/>
    <property type="match status" value="1"/>
</dbReference>
<organism evidence="12 13">
    <name type="scientific">Marinagarivorans cellulosilyticus</name>
    <dbReference type="NCBI Taxonomy" id="2721545"/>
    <lineage>
        <taxon>Bacteria</taxon>
        <taxon>Pseudomonadati</taxon>
        <taxon>Pseudomonadota</taxon>
        <taxon>Gammaproteobacteria</taxon>
        <taxon>Cellvibrionales</taxon>
        <taxon>Cellvibrionaceae</taxon>
        <taxon>Marinagarivorans</taxon>
    </lineage>
</organism>
<feature type="domain" description="HAMP" evidence="11">
    <location>
        <begin position="190"/>
        <end position="243"/>
    </location>
</feature>
<dbReference type="PROSITE" id="PS50885">
    <property type="entry name" value="HAMP"/>
    <property type="match status" value="1"/>
</dbReference>
<keyword evidence="8" id="KW-1133">Transmembrane helix</keyword>
<keyword evidence="8" id="KW-0812">Transmembrane</keyword>
<dbReference type="SUPFAM" id="SSF158472">
    <property type="entry name" value="HAMP domain-like"/>
    <property type="match status" value="1"/>
</dbReference>
<dbReference type="InterPro" id="IPR003661">
    <property type="entry name" value="HisK_dim/P_dom"/>
</dbReference>
<dbReference type="InterPro" id="IPR001789">
    <property type="entry name" value="Sig_transdc_resp-reg_receiver"/>
</dbReference>
<dbReference type="Gene3D" id="3.30.565.10">
    <property type="entry name" value="Histidine kinase-like ATPase, C-terminal domain"/>
    <property type="match status" value="1"/>
</dbReference>
<evidence type="ECO:0000256" key="6">
    <source>
        <dbReference type="ARBA" id="ARBA00022777"/>
    </source>
</evidence>
<dbReference type="GO" id="GO:0009927">
    <property type="term" value="F:histidine phosphotransfer kinase activity"/>
    <property type="evidence" value="ECO:0007669"/>
    <property type="project" value="TreeGrafter"/>
</dbReference>
<dbReference type="GO" id="GO:0005886">
    <property type="term" value="C:plasma membrane"/>
    <property type="evidence" value="ECO:0007669"/>
    <property type="project" value="TreeGrafter"/>
</dbReference>
<feature type="domain" description="Response regulatory" evidence="10">
    <location>
        <begin position="531"/>
        <end position="657"/>
    </location>
</feature>
<dbReference type="KEGG" id="marq:MARGE09_P2034"/>
<evidence type="ECO:0000256" key="5">
    <source>
        <dbReference type="ARBA" id="ARBA00022679"/>
    </source>
</evidence>
<evidence type="ECO:0000259" key="9">
    <source>
        <dbReference type="PROSITE" id="PS50109"/>
    </source>
</evidence>
<dbReference type="RefSeq" id="WP_236987312.1">
    <property type="nucleotide sequence ID" value="NZ_AP023086.1"/>
</dbReference>
<dbReference type="InterPro" id="IPR033417">
    <property type="entry name" value="CHASE8"/>
</dbReference>
<dbReference type="GO" id="GO:0000155">
    <property type="term" value="F:phosphorelay sensor kinase activity"/>
    <property type="evidence" value="ECO:0007669"/>
    <property type="project" value="InterPro"/>
</dbReference>
<evidence type="ECO:0000256" key="7">
    <source>
        <dbReference type="PROSITE-ProRule" id="PRU00169"/>
    </source>
</evidence>
<dbReference type="EMBL" id="AP023086">
    <property type="protein sequence ID" value="BCD97833.1"/>
    <property type="molecule type" value="Genomic_DNA"/>
</dbReference>
<comment type="catalytic activity">
    <reaction evidence="1">
        <text>ATP + protein L-histidine = ADP + protein N-phospho-L-histidine.</text>
        <dbReference type="EC" id="2.7.13.3"/>
    </reaction>
</comment>
<protein>
    <recommendedName>
        <fullName evidence="3">histidine kinase</fullName>
        <ecNumber evidence="3">2.7.13.3</ecNumber>
    </recommendedName>
</protein>
<keyword evidence="4 7" id="KW-0597">Phosphoprotein</keyword>
<dbReference type="Pfam" id="PF00512">
    <property type="entry name" value="HisKA"/>
    <property type="match status" value="1"/>
</dbReference>
<dbReference type="AlphaFoldDB" id="A0AAN2BK93"/>
<dbReference type="SMART" id="SM00448">
    <property type="entry name" value="REC"/>
    <property type="match status" value="1"/>
</dbReference>
<feature type="modified residue" description="4-aspartylphosphate" evidence="7">
    <location>
        <position position="591"/>
    </location>
</feature>
<dbReference type="Pfam" id="PF17152">
    <property type="entry name" value="CHASE8"/>
    <property type="match status" value="1"/>
</dbReference>
<dbReference type="CDD" id="cd06225">
    <property type="entry name" value="HAMP"/>
    <property type="match status" value="1"/>
</dbReference>
<dbReference type="CDD" id="cd00156">
    <property type="entry name" value="REC"/>
    <property type="match status" value="1"/>
</dbReference>
<dbReference type="InterPro" id="IPR036890">
    <property type="entry name" value="HATPase_C_sf"/>
</dbReference>
<dbReference type="InterPro" id="IPR036097">
    <property type="entry name" value="HisK_dim/P_sf"/>
</dbReference>
<evidence type="ECO:0000256" key="8">
    <source>
        <dbReference type="SAM" id="Phobius"/>
    </source>
</evidence>
<dbReference type="InterPro" id="IPR003594">
    <property type="entry name" value="HATPase_dom"/>
</dbReference>
<dbReference type="CDD" id="cd00082">
    <property type="entry name" value="HisKA"/>
    <property type="match status" value="1"/>
</dbReference>
<evidence type="ECO:0000313" key="13">
    <source>
        <dbReference type="Proteomes" id="UP001320119"/>
    </source>
</evidence>
<evidence type="ECO:0000256" key="2">
    <source>
        <dbReference type="ARBA" id="ARBA00004370"/>
    </source>
</evidence>
<comment type="subcellular location">
    <subcellularLocation>
        <location evidence="2">Membrane</location>
    </subcellularLocation>
</comment>
<evidence type="ECO:0000256" key="1">
    <source>
        <dbReference type="ARBA" id="ARBA00000085"/>
    </source>
</evidence>
<feature type="domain" description="Histidine kinase" evidence="9">
    <location>
        <begin position="279"/>
        <end position="492"/>
    </location>
</feature>
<dbReference type="Gene3D" id="3.40.50.2300">
    <property type="match status" value="1"/>
</dbReference>
<dbReference type="InterPro" id="IPR005467">
    <property type="entry name" value="His_kinase_dom"/>
</dbReference>
<sequence length="658" mass="73638">MLAFLRYQDLPIQRKLSIVVVIGILSAIIVTVANFISFDRDNVKRDLVEEMRVLARITAARSAVAVAFGDKANALENVSALALRSTIQHACIYTQEQQLFAAYLRKDSLFSGCPEVLDYDYADGILANRSVQLLEVVEPMIRKGKPLGFVLVGSDLSPISVRTKKWVSISFYVTLAALFIAYLITRRLLRPVVQPIIGLSSVMDQVRKSNDLSLRAQAKGRDEVGLLVNSFNEMLQIVENHNDDLEVLYRGLVEKSAEAEATAASLELRNAHVKDQFGSAAHDLRQPLQAMAIFVDTLCNQVDDPDQLSILDKLKQAMLNLNHLFTEILDVSRYEFDVAKATSQPTSIKNLLSKVYLEFEALAAQKHLKLRFYTPDYKVLTHGALLERIIRNLLSNAIRYTDKGGVLLGCRRRGDLLVIEVWDTGRGIPEHNKASIFSKYVQVDEKDRTERGGFGLGLAIVKQFVDSLGYELSVQSVVGRGTVFRLTVPLAPNTVANKNLAREISDQRVERRQSSLKKATFDSLQEQAQSHILLIDDMDVVREALKETLENWGYSVDDFADIDSMRAFYTDSGNGSDGRRGSKIPFLIISDYELADNVTGDQAIAVVRDIFQYEIPAFIISGTESDAAWERIKSMGFTSLKKPIKPARLRAMINHFVQ</sequence>
<accession>A0AAN2BK93</accession>
<dbReference type="SUPFAM" id="SSF55874">
    <property type="entry name" value="ATPase domain of HSP90 chaperone/DNA topoisomerase II/histidine kinase"/>
    <property type="match status" value="1"/>
</dbReference>
<dbReference type="Pfam" id="PF02518">
    <property type="entry name" value="HATPase_c"/>
    <property type="match status" value="1"/>
</dbReference>
<dbReference type="Pfam" id="PF00672">
    <property type="entry name" value="HAMP"/>
    <property type="match status" value="1"/>
</dbReference>
<evidence type="ECO:0000259" key="11">
    <source>
        <dbReference type="PROSITE" id="PS50885"/>
    </source>
</evidence>
<keyword evidence="13" id="KW-1185">Reference proteome</keyword>
<dbReference type="Gene3D" id="1.10.287.130">
    <property type="match status" value="1"/>
</dbReference>
<dbReference type="SUPFAM" id="SSF47384">
    <property type="entry name" value="Homodimeric domain of signal transducing histidine kinase"/>
    <property type="match status" value="1"/>
</dbReference>
<feature type="transmembrane region" description="Helical" evidence="8">
    <location>
        <begin position="16"/>
        <end position="36"/>
    </location>
</feature>
<name>A0AAN2BK93_9GAMM</name>
<dbReference type="InterPro" id="IPR011006">
    <property type="entry name" value="CheY-like_superfamily"/>
</dbReference>
<keyword evidence="8" id="KW-0472">Membrane</keyword>
<dbReference type="InterPro" id="IPR003660">
    <property type="entry name" value="HAMP_dom"/>
</dbReference>
<dbReference type="Gene3D" id="6.10.340.10">
    <property type="match status" value="1"/>
</dbReference>
<dbReference type="InterPro" id="IPR004358">
    <property type="entry name" value="Sig_transdc_His_kin-like_C"/>
</dbReference>
<dbReference type="EC" id="2.7.13.3" evidence="3"/>